<dbReference type="GO" id="GO:0008236">
    <property type="term" value="F:serine-type peptidase activity"/>
    <property type="evidence" value="ECO:0007669"/>
    <property type="project" value="UniProtKB-KW"/>
</dbReference>
<evidence type="ECO:0000259" key="7">
    <source>
        <dbReference type="SMART" id="SM00245"/>
    </source>
</evidence>
<comment type="subcellular location">
    <subcellularLocation>
        <location evidence="1">Cytoplasm</location>
    </subcellularLocation>
</comment>
<proteinExistence type="inferred from homology"/>
<dbReference type="Gene3D" id="2.30.42.10">
    <property type="match status" value="1"/>
</dbReference>
<evidence type="ECO:0000256" key="5">
    <source>
        <dbReference type="ARBA" id="ARBA00022801"/>
    </source>
</evidence>
<dbReference type="CDD" id="cd07562">
    <property type="entry name" value="Peptidase_S41_TRI"/>
    <property type="match status" value="1"/>
</dbReference>
<feature type="domain" description="Tail specific protease" evidence="7">
    <location>
        <begin position="50"/>
        <end position="240"/>
    </location>
</feature>
<keyword evidence="3" id="KW-0963">Cytoplasm</keyword>
<dbReference type="InterPro" id="IPR029414">
    <property type="entry name" value="Tricorn_PDZ"/>
</dbReference>
<dbReference type="EMBL" id="BARU01029397">
    <property type="protein sequence ID" value="GAH66427.1"/>
    <property type="molecule type" value="Genomic_DNA"/>
</dbReference>
<comment type="caution">
    <text evidence="8">The sequence shown here is derived from an EMBL/GenBank/DDBJ whole genome shotgun (WGS) entry which is preliminary data.</text>
</comment>
<sequence length="266" mass="30158">RPGVNIREGMLLLAVGGKKVSKELTPNKLLVNQAGQEVQLTVANRNGGSPRTVCVKTIVDETPLRYRDWVENNRRYIHEKTKGRVGYVHIPDMSAEGYAEFHRYFLVELDYEGLIVDVRFNGGGHVSSLLLEKLARKRIAYDLTRWMGYTSYPEESVCGSIIALTNEYAGSDGDIFSHSFKLMKLGKLIGRRTWGGVIGIWPRNWLVDGTITTQPEFSFWFKDVGWGVENYGTDPDIEVDITPQEFAKGIDTQLERTIEEILKDIK</sequence>
<organism evidence="8">
    <name type="scientific">marine sediment metagenome</name>
    <dbReference type="NCBI Taxonomy" id="412755"/>
    <lineage>
        <taxon>unclassified sequences</taxon>
        <taxon>metagenomes</taxon>
        <taxon>ecological metagenomes</taxon>
    </lineage>
</organism>
<protein>
    <recommendedName>
        <fullName evidence="7">Tail specific protease domain-containing protein</fullName>
    </recommendedName>
</protein>
<dbReference type="GO" id="GO:0005737">
    <property type="term" value="C:cytoplasm"/>
    <property type="evidence" value="ECO:0007669"/>
    <property type="project" value="UniProtKB-SubCell"/>
</dbReference>
<evidence type="ECO:0000313" key="8">
    <source>
        <dbReference type="EMBL" id="GAH66427.1"/>
    </source>
</evidence>
<dbReference type="PANTHER" id="PTHR43253">
    <property type="entry name" value="TRICORN PROTEASE HOMOLOG 2-RELATED"/>
    <property type="match status" value="1"/>
</dbReference>
<dbReference type="Pfam" id="PF03572">
    <property type="entry name" value="Peptidase_S41"/>
    <property type="match status" value="1"/>
</dbReference>
<evidence type="ECO:0000256" key="2">
    <source>
        <dbReference type="ARBA" id="ARBA00008524"/>
    </source>
</evidence>
<dbReference type="AlphaFoldDB" id="X1HAM1"/>
<gene>
    <name evidence="8" type="ORF">S03H2_46767</name>
</gene>
<keyword evidence="4" id="KW-0645">Protease</keyword>
<name>X1HAM1_9ZZZZ</name>
<dbReference type="Gene3D" id="3.90.226.10">
    <property type="entry name" value="2-enoyl-CoA Hydratase, Chain A, domain 1"/>
    <property type="match status" value="1"/>
</dbReference>
<comment type="similarity">
    <text evidence="2">Belongs to the peptidase S41B family.</text>
</comment>
<dbReference type="InterPro" id="IPR012393">
    <property type="entry name" value="Tricorn_protease"/>
</dbReference>
<dbReference type="PANTHER" id="PTHR43253:SF1">
    <property type="entry name" value="TRICORN PROTEASE HOMOLOG 2-RELATED"/>
    <property type="match status" value="1"/>
</dbReference>
<feature type="non-terminal residue" evidence="8">
    <location>
        <position position="266"/>
    </location>
</feature>
<reference evidence="8" key="1">
    <citation type="journal article" date="2014" name="Front. Microbiol.">
        <title>High frequency of phylogenetically diverse reductive dehalogenase-homologous genes in deep subseafloor sedimentary metagenomes.</title>
        <authorList>
            <person name="Kawai M."/>
            <person name="Futagami T."/>
            <person name="Toyoda A."/>
            <person name="Takaki Y."/>
            <person name="Nishi S."/>
            <person name="Hori S."/>
            <person name="Arai W."/>
            <person name="Tsubouchi T."/>
            <person name="Morono Y."/>
            <person name="Uchiyama I."/>
            <person name="Ito T."/>
            <person name="Fujiyama A."/>
            <person name="Inagaki F."/>
            <person name="Takami H."/>
        </authorList>
    </citation>
    <scope>NUCLEOTIDE SEQUENCE</scope>
    <source>
        <strain evidence="8">Expedition CK06-06</strain>
    </source>
</reference>
<evidence type="ECO:0000256" key="4">
    <source>
        <dbReference type="ARBA" id="ARBA00022670"/>
    </source>
</evidence>
<dbReference type="Pfam" id="PF14685">
    <property type="entry name" value="PDZ_Tricorn"/>
    <property type="match status" value="1"/>
</dbReference>
<feature type="non-terminal residue" evidence="8">
    <location>
        <position position="1"/>
    </location>
</feature>
<accession>X1HAM1</accession>
<keyword evidence="5" id="KW-0378">Hydrolase</keyword>
<evidence type="ECO:0000256" key="3">
    <source>
        <dbReference type="ARBA" id="ARBA00022490"/>
    </source>
</evidence>
<dbReference type="InterPro" id="IPR005151">
    <property type="entry name" value="Tail-specific_protease"/>
</dbReference>
<keyword evidence="6" id="KW-0720">Serine protease</keyword>
<dbReference type="SUPFAM" id="SSF52096">
    <property type="entry name" value="ClpP/crotonase"/>
    <property type="match status" value="1"/>
</dbReference>
<dbReference type="GO" id="GO:0006508">
    <property type="term" value="P:proteolysis"/>
    <property type="evidence" value="ECO:0007669"/>
    <property type="project" value="UniProtKB-KW"/>
</dbReference>
<dbReference type="InterPro" id="IPR036034">
    <property type="entry name" value="PDZ_sf"/>
</dbReference>
<dbReference type="InterPro" id="IPR029045">
    <property type="entry name" value="ClpP/crotonase-like_dom_sf"/>
</dbReference>
<evidence type="ECO:0000256" key="1">
    <source>
        <dbReference type="ARBA" id="ARBA00004496"/>
    </source>
</evidence>
<evidence type="ECO:0000256" key="6">
    <source>
        <dbReference type="ARBA" id="ARBA00022825"/>
    </source>
</evidence>
<dbReference type="SMART" id="SM00245">
    <property type="entry name" value="TSPc"/>
    <property type="match status" value="1"/>
</dbReference>